<keyword evidence="2" id="KW-0489">Methyltransferase</keyword>
<evidence type="ECO:0000256" key="6">
    <source>
        <dbReference type="ARBA" id="ARBA00047942"/>
    </source>
</evidence>
<dbReference type="InterPro" id="IPR029063">
    <property type="entry name" value="SAM-dependent_MTases_sf"/>
</dbReference>
<dbReference type="EC" id="2.1.1.72" evidence="1"/>
<organism evidence="7">
    <name type="scientific">Aeromonas hydrophila</name>
    <dbReference type="NCBI Taxonomy" id="644"/>
    <lineage>
        <taxon>Bacteria</taxon>
        <taxon>Pseudomonadati</taxon>
        <taxon>Pseudomonadota</taxon>
        <taxon>Gammaproteobacteria</taxon>
        <taxon>Aeromonadales</taxon>
        <taxon>Aeromonadaceae</taxon>
        <taxon>Aeromonas</taxon>
    </lineage>
</organism>
<dbReference type="PANTHER" id="PTHR33841">
    <property type="entry name" value="DNA METHYLTRANSFERASE YEEA-RELATED"/>
    <property type="match status" value="1"/>
</dbReference>
<evidence type="ECO:0000256" key="3">
    <source>
        <dbReference type="ARBA" id="ARBA00022679"/>
    </source>
</evidence>
<keyword evidence="4" id="KW-0949">S-adenosyl-L-methionine</keyword>
<dbReference type="RefSeq" id="WP_104456151.1">
    <property type="nucleotide sequence ID" value="NZ_CP180562.1"/>
</dbReference>
<dbReference type="EMBL" id="MT218433">
    <property type="protein sequence ID" value="QJX11222.1"/>
    <property type="molecule type" value="Genomic_DNA"/>
</dbReference>
<evidence type="ECO:0000313" key="7">
    <source>
        <dbReference type="EMBL" id="QJX11222.1"/>
    </source>
</evidence>
<dbReference type="GO" id="GO:0032259">
    <property type="term" value="P:methylation"/>
    <property type="evidence" value="ECO:0007669"/>
    <property type="project" value="UniProtKB-KW"/>
</dbReference>
<comment type="catalytic activity">
    <reaction evidence="6">
        <text>a 2'-deoxyadenosine in DNA + S-adenosyl-L-methionine = an N(6)-methyl-2'-deoxyadenosine in DNA + S-adenosyl-L-homocysteine + H(+)</text>
        <dbReference type="Rhea" id="RHEA:15197"/>
        <dbReference type="Rhea" id="RHEA-COMP:12418"/>
        <dbReference type="Rhea" id="RHEA-COMP:12419"/>
        <dbReference type="ChEBI" id="CHEBI:15378"/>
        <dbReference type="ChEBI" id="CHEBI:57856"/>
        <dbReference type="ChEBI" id="CHEBI:59789"/>
        <dbReference type="ChEBI" id="CHEBI:90615"/>
        <dbReference type="ChEBI" id="CHEBI:90616"/>
        <dbReference type="EC" id="2.1.1.72"/>
    </reaction>
</comment>
<evidence type="ECO:0000256" key="4">
    <source>
        <dbReference type="ARBA" id="ARBA00022691"/>
    </source>
</evidence>
<evidence type="ECO:0000256" key="5">
    <source>
        <dbReference type="ARBA" id="ARBA00022747"/>
    </source>
</evidence>
<dbReference type="InterPro" id="IPR050953">
    <property type="entry name" value="N4_N6_ade-DNA_methylase"/>
</dbReference>
<name>A0A6M5ZXB2_AERHY</name>
<keyword evidence="7" id="KW-0614">Plasmid</keyword>
<protein>
    <recommendedName>
        <fullName evidence="1">site-specific DNA-methyltransferase (adenine-specific)</fullName>
        <ecNumber evidence="1">2.1.1.72</ecNumber>
    </recommendedName>
</protein>
<dbReference type="Gene3D" id="3.40.50.150">
    <property type="entry name" value="Vaccinia Virus protein VP39"/>
    <property type="match status" value="1"/>
</dbReference>
<accession>A0A6M5ZXB2</accession>
<dbReference type="GO" id="GO:0009007">
    <property type="term" value="F:site-specific DNA-methyltransferase (adenine-specific) activity"/>
    <property type="evidence" value="ECO:0007669"/>
    <property type="project" value="UniProtKB-EC"/>
</dbReference>
<dbReference type="GO" id="GO:0009307">
    <property type="term" value="P:DNA restriction-modification system"/>
    <property type="evidence" value="ECO:0007669"/>
    <property type="project" value="UniProtKB-KW"/>
</dbReference>
<dbReference type="AlphaFoldDB" id="A0A6M5ZXB2"/>
<reference evidence="7" key="1">
    <citation type="submission" date="2020-03" db="EMBL/GenBank/DDBJ databases">
        <title>Aeromonas hydrophila W39 plasmid pAhW39, complete.</title>
        <authorList>
            <person name="Kang X."/>
            <person name="Luo Y."/>
        </authorList>
    </citation>
    <scope>NUCLEOTIDE SEQUENCE</scope>
    <source>
        <strain evidence="7">W39</strain>
        <plasmid evidence="7">pAhW39</plasmid>
    </source>
</reference>
<keyword evidence="5" id="KW-0680">Restriction system</keyword>
<geneLocation type="plasmid" evidence="7">
    <name>pAhW39</name>
</geneLocation>
<proteinExistence type="predicted"/>
<sequence length="470" mass="52742">MSKEKIEFGDFQTPLELAEIACERLVTLGVSPDVIIEPTCGVGAFVIASVNYFPSTKKVYGIDINSDYLDVLEGALCGHPLQNVVSIEHGDFFRYDWVGKSSDVDGNLLVLGNLPWVTNTVQSKIDSYNVPEKDNVVGLGGLDAITGKANFDISEWMMIDMLKWSPGKKIDIAIMLKTAVARKILSYVEKHKIGCYYSEIITVDARKEFGASVDACFFIMRIDSQVKPSYDYKVFESFSDKTGRLCGHRKGFLVSDIDTFELSSRFVSSPPQKWRSGMKHDASSVMELKQHDGVLVNGYGDVVDIEVEVVYPLLKGSRVGSGKGWDNRFVIVTQERVGEDTSYIETKYPKAWRYLISHADKLDGRKSVIYKKNPRFSVFGVGEYTFKPWKIAICGLYKKLSFTLVAPIDNKPVVFDDTVYFLSFDLEQEALDALDKLQSKPVLGAISSMIFWDEKRPIKATILNSIDWTA</sequence>
<dbReference type="SUPFAM" id="SSF53335">
    <property type="entry name" value="S-adenosyl-L-methionine-dependent methyltransferases"/>
    <property type="match status" value="1"/>
</dbReference>
<evidence type="ECO:0000256" key="1">
    <source>
        <dbReference type="ARBA" id="ARBA00011900"/>
    </source>
</evidence>
<keyword evidence="3" id="KW-0808">Transferase</keyword>
<evidence type="ECO:0000256" key="2">
    <source>
        <dbReference type="ARBA" id="ARBA00022603"/>
    </source>
</evidence>
<dbReference type="PANTHER" id="PTHR33841:SF5">
    <property type="entry name" value="DNA METHYLASE (MODIFICATION METHYLASE) (METHYLTRANSFERASE)-RELATED"/>
    <property type="match status" value="1"/>
</dbReference>